<dbReference type="EMBL" id="JAATIP010000019">
    <property type="protein sequence ID" value="KAF4392239.1"/>
    <property type="molecule type" value="Genomic_DNA"/>
</dbReference>
<evidence type="ECO:0000313" key="3">
    <source>
        <dbReference type="Proteomes" id="UP000525078"/>
    </source>
</evidence>
<evidence type="ECO:0000259" key="1">
    <source>
        <dbReference type="Pfam" id="PF13966"/>
    </source>
</evidence>
<organism evidence="2 3">
    <name type="scientific">Cannabis sativa</name>
    <name type="common">Hemp</name>
    <name type="synonym">Marijuana</name>
    <dbReference type="NCBI Taxonomy" id="3483"/>
    <lineage>
        <taxon>Eukaryota</taxon>
        <taxon>Viridiplantae</taxon>
        <taxon>Streptophyta</taxon>
        <taxon>Embryophyta</taxon>
        <taxon>Tracheophyta</taxon>
        <taxon>Spermatophyta</taxon>
        <taxon>Magnoliopsida</taxon>
        <taxon>eudicotyledons</taxon>
        <taxon>Gunneridae</taxon>
        <taxon>Pentapetalae</taxon>
        <taxon>rosids</taxon>
        <taxon>fabids</taxon>
        <taxon>Rosales</taxon>
        <taxon>Cannabaceae</taxon>
        <taxon>Cannabis</taxon>
    </lineage>
</organism>
<feature type="domain" description="Reverse transcriptase zinc-binding" evidence="1">
    <location>
        <begin position="6"/>
        <end position="48"/>
    </location>
</feature>
<accession>A0A7J6HCL7</accession>
<protein>
    <recommendedName>
        <fullName evidence="1">Reverse transcriptase zinc-binding domain-containing protein</fullName>
    </recommendedName>
</protein>
<evidence type="ECO:0000313" key="2">
    <source>
        <dbReference type="EMBL" id="KAF4392239.1"/>
    </source>
</evidence>
<comment type="caution">
    <text evidence="2">The sequence shown here is derived from an EMBL/GenBank/DDBJ whole genome shotgun (WGS) entry which is preliminary data.</text>
</comment>
<dbReference type="AlphaFoldDB" id="A0A7J6HCL7"/>
<dbReference type="Proteomes" id="UP000525078">
    <property type="component" value="Unassembled WGS sequence"/>
</dbReference>
<gene>
    <name evidence="2" type="ORF">F8388_012695</name>
</gene>
<reference evidence="2 3" key="1">
    <citation type="journal article" date="2020" name="bioRxiv">
        <title>Sequence and annotation of 42 cannabis genomes reveals extensive copy number variation in cannabinoid synthesis and pathogen resistance genes.</title>
        <authorList>
            <person name="Mckernan K.J."/>
            <person name="Helbert Y."/>
            <person name="Kane L.T."/>
            <person name="Ebling H."/>
            <person name="Zhang L."/>
            <person name="Liu B."/>
            <person name="Eaton Z."/>
            <person name="Mclaughlin S."/>
            <person name="Kingan S."/>
            <person name="Baybayan P."/>
            <person name="Concepcion G."/>
            <person name="Jordan M."/>
            <person name="Riva A."/>
            <person name="Barbazuk W."/>
            <person name="Harkins T."/>
        </authorList>
    </citation>
    <scope>NUCLEOTIDE SEQUENCE [LARGE SCALE GENOMIC DNA]</scope>
    <source>
        <strain evidence="3">cv. Jamaican Lion 4</strain>
        <tissue evidence="2">Leaf</tissue>
    </source>
</reference>
<dbReference type="InterPro" id="IPR026960">
    <property type="entry name" value="RVT-Znf"/>
</dbReference>
<sequence>MFYNSLISTESSEYAPTIWHKMCVPKHRFICWQAINDYFLTRDHLSRVMEITNKKSLIRTALLLVWFEYLAEGLQALEGLVFEDDEELAGKGDKRCHDCYSVFLMAE</sequence>
<dbReference type="Pfam" id="PF13966">
    <property type="entry name" value="zf-RVT"/>
    <property type="match status" value="1"/>
</dbReference>
<proteinExistence type="predicted"/>
<name>A0A7J6HCL7_CANSA</name>